<dbReference type="OrthoDB" id="3194844at2"/>
<dbReference type="AlphaFoldDB" id="A0A4R4USL2"/>
<gene>
    <name evidence="1" type="ORF">E1161_13390</name>
</gene>
<evidence type="ECO:0008006" key="3">
    <source>
        <dbReference type="Google" id="ProtNLM"/>
    </source>
</evidence>
<reference evidence="1 2" key="1">
    <citation type="submission" date="2019-03" db="EMBL/GenBank/DDBJ databases">
        <title>Draft genome sequences of novel Actinobacteria.</title>
        <authorList>
            <person name="Sahin N."/>
            <person name="Ay H."/>
            <person name="Saygin H."/>
        </authorList>
    </citation>
    <scope>NUCLEOTIDE SEQUENCE [LARGE SCALE GENOMIC DNA]</scope>
    <source>
        <strain evidence="1 2">16K404</strain>
    </source>
</reference>
<dbReference type="Pfam" id="PF25310">
    <property type="entry name" value="VG15"/>
    <property type="match status" value="1"/>
</dbReference>
<proteinExistence type="predicted"/>
<dbReference type="EMBL" id="SMKV01000014">
    <property type="protein sequence ID" value="TDC92362.1"/>
    <property type="molecule type" value="Genomic_DNA"/>
</dbReference>
<dbReference type="InterPro" id="IPR057369">
    <property type="entry name" value="VG15"/>
</dbReference>
<keyword evidence="2" id="KW-1185">Reference proteome</keyword>
<organism evidence="1 2">
    <name type="scientific">Saccharopolyspora aridisoli</name>
    <dbReference type="NCBI Taxonomy" id="2530385"/>
    <lineage>
        <taxon>Bacteria</taxon>
        <taxon>Bacillati</taxon>
        <taxon>Actinomycetota</taxon>
        <taxon>Actinomycetes</taxon>
        <taxon>Pseudonocardiales</taxon>
        <taxon>Pseudonocardiaceae</taxon>
        <taxon>Saccharopolyspora</taxon>
    </lineage>
</organism>
<evidence type="ECO:0000313" key="1">
    <source>
        <dbReference type="EMBL" id="TDC92362.1"/>
    </source>
</evidence>
<sequence length="243" mass="28019">MTRLALTISQYSSRQAGIVRRLARAILKLLSPFRVQALSDQQYHVLLGQMYDLVDESRRESAKTAREYFDSQWNNEFDEDPPDVDLPPYRPEWSEAAMRSLEPQLTSRNTPRETLHRASQIATKEAENGGRRTIIRAVEDNERVLGWARYDPDSPTCAFCLMLISRGPVYKTRRTAGDQQVWHPGCTCKVVPVFSRGSWTGREQYLDADRLWREATRNWSGRNAINAFRRAVDDQRRDVADAA</sequence>
<comment type="caution">
    <text evidence="1">The sequence shown here is derived from an EMBL/GenBank/DDBJ whole genome shotgun (WGS) entry which is preliminary data.</text>
</comment>
<accession>A0A4R4USL2</accession>
<dbReference type="RefSeq" id="WP_132623201.1">
    <property type="nucleotide sequence ID" value="NZ_SMKV01000014.1"/>
</dbReference>
<dbReference type="Proteomes" id="UP000294744">
    <property type="component" value="Unassembled WGS sequence"/>
</dbReference>
<name>A0A4R4USL2_9PSEU</name>
<protein>
    <recommendedName>
        <fullName evidence="3">Phage head morphogenesis domain-containing protein</fullName>
    </recommendedName>
</protein>
<evidence type="ECO:0000313" key="2">
    <source>
        <dbReference type="Proteomes" id="UP000294744"/>
    </source>
</evidence>